<organism evidence="1 2">
    <name type="scientific">Nocardia veterana</name>
    <dbReference type="NCBI Taxonomy" id="132249"/>
    <lineage>
        <taxon>Bacteria</taxon>
        <taxon>Bacillati</taxon>
        <taxon>Actinomycetota</taxon>
        <taxon>Actinomycetes</taxon>
        <taxon>Mycobacteriales</taxon>
        <taxon>Nocardiaceae</taxon>
        <taxon>Nocardia</taxon>
    </lineage>
</organism>
<comment type="caution">
    <text evidence="1">The sequence shown here is derived from an EMBL/GenBank/DDBJ whole genome shotgun (WGS) entry which is preliminary data.</text>
</comment>
<proteinExistence type="predicted"/>
<name>A0A7X6LZR7_9NOCA</name>
<protein>
    <submittedName>
        <fullName evidence="1">XRE family transcriptional regulator</fullName>
    </submittedName>
</protein>
<evidence type="ECO:0000313" key="2">
    <source>
        <dbReference type="Proteomes" id="UP000523447"/>
    </source>
</evidence>
<keyword evidence="2" id="KW-1185">Reference proteome</keyword>
<accession>A0A7X6LZR7</accession>
<dbReference type="Proteomes" id="UP000523447">
    <property type="component" value="Unassembled WGS sequence"/>
</dbReference>
<dbReference type="AlphaFoldDB" id="A0A7X6LZR7"/>
<evidence type="ECO:0000313" key="1">
    <source>
        <dbReference type="EMBL" id="NKY87543.1"/>
    </source>
</evidence>
<gene>
    <name evidence="1" type="ORF">HGA07_18130</name>
</gene>
<dbReference type="RefSeq" id="WP_051032207.1">
    <property type="nucleotide sequence ID" value="NZ_CAWPHS010000011.1"/>
</dbReference>
<sequence>MQLGSEWTGFEAVVLQTVTRQSVREFADRLGVDAKTVSNWRARGHMVRLRPATQQLLDIELARATSDAQELFFQLIAERDVDSPRAPAPADADLGWLGADPSGLQTITTPAGRFFSGSATPVLALPARRDGDRIIATVGTTVAVDPLLHRPRRSLVVATVGTEPEAAGYAVDRRHALAKLNSSGDGAPLLVPAAYRLDPFTTAVLWAVTNLDDALLDDDAELHTATTQLAAPDTPPRPGVGPDLTGAMSAVSQMWLGSHVCARHILGHTDELTQPPVFWSREQRGEEASTWLLFAHKYRYLQTIAQKVSAAETLTRAFCIPPAAVTASPQPERVLLMLTAALIESFAITVAVCGDPEYSATQGFVLDHTRRAIVASWVNSDHIWHVDVTDHRPTLREFTDAAAWARAHSILSGTTPTTRLRSLAGYLELDWTWLTGRARQLADHGVSGFTRPRSRLLSLAGIEQACQFLGDLPDTDR</sequence>
<reference evidence="1 2" key="1">
    <citation type="submission" date="2020-04" db="EMBL/GenBank/DDBJ databases">
        <title>MicrobeNet Type strains.</title>
        <authorList>
            <person name="Nicholson A.C."/>
        </authorList>
    </citation>
    <scope>NUCLEOTIDE SEQUENCE [LARGE SCALE GENOMIC DNA]</scope>
    <source>
        <strain evidence="1 2">DSM 44445</strain>
    </source>
</reference>
<dbReference type="EMBL" id="JAAXPE010000019">
    <property type="protein sequence ID" value="NKY87543.1"/>
    <property type="molecule type" value="Genomic_DNA"/>
</dbReference>